<dbReference type="PANTHER" id="PTHR39683:SF4">
    <property type="entry name" value="COENZYME Q-BINDING PROTEIN COQ10 START DOMAIN-CONTAINING PROTEIN"/>
    <property type="match status" value="1"/>
</dbReference>
<dbReference type="CDD" id="cd07819">
    <property type="entry name" value="SRPBCC_2"/>
    <property type="match status" value="1"/>
</dbReference>
<dbReference type="Pfam" id="PF03364">
    <property type="entry name" value="Polyketide_cyc"/>
    <property type="match status" value="1"/>
</dbReference>
<dbReference type="AlphaFoldDB" id="A0A6A9UX96"/>
<dbReference type="Gene3D" id="3.30.530.20">
    <property type="match status" value="1"/>
</dbReference>
<dbReference type="EMBL" id="WPCU01000010">
    <property type="protein sequence ID" value="MVA77341.1"/>
    <property type="molecule type" value="Genomic_DNA"/>
</dbReference>
<accession>A0A6A9UX96</accession>
<evidence type="ECO:0000313" key="2">
    <source>
        <dbReference type="EMBL" id="MVA77341.1"/>
    </source>
</evidence>
<sequence>MAERTRASAVIEAPPEQVMAVIADLTAYPEWVDSMAAVEVLTTSADGRPDLVRMSLRHPLISESYTVRYSWAEDEVSWHLVEGEKLTAMDGSYQLRPRGAGTEVTYSLSVDLTLPLLGMLRRKAEKTIVDGALKGLGRRVASKSGS</sequence>
<dbReference type="Proteomes" id="UP000435304">
    <property type="component" value="Unassembled WGS sequence"/>
</dbReference>
<reference evidence="2 3" key="1">
    <citation type="submission" date="2019-12" db="EMBL/GenBank/DDBJ databases">
        <title>Auraticoccus cholistani sp. nov., an actinomycete isolated from soil of Cholistan desert.</title>
        <authorList>
            <person name="Cheema M.T."/>
        </authorList>
    </citation>
    <scope>NUCLEOTIDE SEQUENCE [LARGE SCALE GENOMIC DNA]</scope>
    <source>
        <strain evidence="2 3">F435</strain>
    </source>
</reference>
<protein>
    <submittedName>
        <fullName evidence="2">Cyclase</fullName>
    </submittedName>
</protein>
<evidence type="ECO:0000259" key="1">
    <source>
        <dbReference type="Pfam" id="PF03364"/>
    </source>
</evidence>
<gene>
    <name evidence="2" type="ORF">GC722_15120</name>
</gene>
<dbReference type="InterPro" id="IPR005031">
    <property type="entry name" value="COQ10_START"/>
</dbReference>
<feature type="domain" description="Coenzyme Q-binding protein COQ10 START" evidence="1">
    <location>
        <begin position="11"/>
        <end position="133"/>
    </location>
</feature>
<comment type="caution">
    <text evidence="2">The sequence shown here is derived from an EMBL/GenBank/DDBJ whole genome shotgun (WGS) entry which is preliminary data.</text>
</comment>
<organism evidence="2 3">
    <name type="scientific">Auraticoccus cholistanensis</name>
    <dbReference type="NCBI Taxonomy" id="2656650"/>
    <lineage>
        <taxon>Bacteria</taxon>
        <taxon>Bacillati</taxon>
        <taxon>Actinomycetota</taxon>
        <taxon>Actinomycetes</taxon>
        <taxon>Propionibacteriales</taxon>
        <taxon>Propionibacteriaceae</taxon>
        <taxon>Auraticoccus</taxon>
    </lineage>
</organism>
<dbReference type="InterPro" id="IPR023393">
    <property type="entry name" value="START-like_dom_sf"/>
</dbReference>
<proteinExistence type="predicted"/>
<name>A0A6A9UX96_9ACTN</name>
<keyword evidence="3" id="KW-1185">Reference proteome</keyword>
<dbReference type="SUPFAM" id="SSF55961">
    <property type="entry name" value="Bet v1-like"/>
    <property type="match status" value="1"/>
</dbReference>
<dbReference type="RefSeq" id="WP_156611508.1">
    <property type="nucleotide sequence ID" value="NZ_WPCU01000010.1"/>
</dbReference>
<evidence type="ECO:0000313" key="3">
    <source>
        <dbReference type="Proteomes" id="UP000435304"/>
    </source>
</evidence>
<dbReference type="PANTHER" id="PTHR39683">
    <property type="entry name" value="CONSERVED PROTEIN TB16.3"/>
    <property type="match status" value="1"/>
</dbReference>